<reference evidence="3" key="1">
    <citation type="journal article" date="2023" name="Science">
        <title>Genome structures resolve the early diversification of teleost fishes.</title>
        <authorList>
            <person name="Parey E."/>
            <person name="Louis A."/>
            <person name="Montfort J."/>
            <person name="Bouchez O."/>
            <person name="Roques C."/>
            <person name="Iampietro C."/>
            <person name="Lluch J."/>
            <person name="Castinel A."/>
            <person name="Donnadieu C."/>
            <person name="Desvignes T."/>
            <person name="Floi Bucao C."/>
            <person name="Jouanno E."/>
            <person name="Wen M."/>
            <person name="Mejri S."/>
            <person name="Dirks R."/>
            <person name="Jansen H."/>
            <person name="Henkel C."/>
            <person name="Chen W.J."/>
            <person name="Zahm M."/>
            <person name="Cabau C."/>
            <person name="Klopp C."/>
            <person name="Thompson A.W."/>
            <person name="Robinson-Rechavi M."/>
            <person name="Braasch I."/>
            <person name="Lecointre G."/>
            <person name="Bobe J."/>
            <person name="Postlethwait J.H."/>
            <person name="Berthelot C."/>
            <person name="Roest Crollius H."/>
            <person name="Guiguen Y."/>
        </authorList>
    </citation>
    <scope>NUCLEOTIDE SEQUENCE</scope>
    <source>
        <strain evidence="3">Concon-B</strain>
    </source>
</reference>
<organism evidence="3 4">
    <name type="scientific">Conger conger</name>
    <name type="common">Conger eel</name>
    <name type="synonym">Muraena conger</name>
    <dbReference type="NCBI Taxonomy" id="82655"/>
    <lineage>
        <taxon>Eukaryota</taxon>
        <taxon>Metazoa</taxon>
        <taxon>Chordata</taxon>
        <taxon>Craniata</taxon>
        <taxon>Vertebrata</taxon>
        <taxon>Euteleostomi</taxon>
        <taxon>Actinopterygii</taxon>
        <taxon>Neopterygii</taxon>
        <taxon>Teleostei</taxon>
        <taxon>Anguilliformes</taxon>
        <taxon>Congridae</taxon>
        <taxon>Conger</taxon>
    </lineage>
</organism>
<evidence type="ECO:0000256" key="1">
    <source>
        <dbReference type="SAM" id="MobiDB-lite"/>
    </source>
</evidence>
<keyword evidence="2" id="KW-0732">Signal</keyword>
<sequence length="258" mass="27201">MPSASKRMTSVHILLCFLSGFPGLSVSSAPPAQRGLGLAGGRSSASSLSLRAPRSAPALGSARGTAQGEDSCRTAQPGRKTASCHRGNGRRAVSAPPPHLTRLRPGPRSRPAPWGSLTSRLALTLSLTLNCTCCESLTEMASNFNDIVKQGYVRMRSRKLGAGSRPVIDSSGSLPWVYPQPPPPPHGPAWCQTANRRFLFLPHPEPATVAMISCVTVTCLSPGGSCQILPPPRLAPHLVLPAHHPPELLANMAAVLQR</sequence>
<name>A0A9Q1DJD9_CONCO</name>
<feature type="compositionally biased region" description="Low complexity" evidence="1">
    <location>
        <begin position="31"/>
        <end position="58"/>
    </location>
</feature>
<keyword evidence="4" id="KW-1185">Reference proteome</keyword>
<evidence type="ECO:0000313" key="3">
    <source>
        <dbReference type="EMBL" id="KAJ8272110.1"/>
    </source>
</evidence>
<evidence type="ECO:0000313" key="4">
    <source>
        <dbReference type="Proteomes" id="UP001152803"/>
    </source>
</evidence>
<gene>
    <name evidence="3" type="ORF">COCON_G00109690</name>
</gene>
<proteinExistence type="predicted"/>
<dbReference type="EMBL" id="JAFJMO010000007">
    <property type="protein sequence ID" value="KAJ8272110.1"/>
    <property type="molecule type" value="Genomic_DNA"/>
</dbReference>
<dbReference type="AlphaFoldDB" id="A0A9Q1DJD9"/>
<dbReference type="OrthoDB" id="9950920at2759"/>
<protein>
    <submittedName>
        <fullName evidence="3">Uncharacterized protein</fullName>
    </submittedName>
</protein>
<dbReference type="Proteomes" id="UP001152803">
    <property type="component" value="Unassembled WGS sequence"/>
</dbReference>
<accession>A0A9Q1DJD9</accession>
<feature type="chain" id="PRO_5040198729" evidence="2">
    <location>
        <begin position="28"/>
        <end position="258"/>
    </location>
</feature>
<evidence type="ECO:0000256" key="2">
    <source>
        <dbReference type="SAM" id="SignalP"/>
    </source>
</evidence>
<feature type="region of interest" description="Disordered" evidence="1">
    <location>
        <begin position="31"/>
        <end position="114"/>
    </location>
</feature>
<comment type="caution">
    <text evidence="3">The sequence shown here is derived from an EMBL/GenBank/DDBJ whole genome shotgun (WGS) entry which is preliminary data.</text>
</comment>
<feature type="signal peptide" evidence="2">
    <location>
        <begin position="1"/>
        <end position="27"/>
    </location>
</feature>